<evidence type="ECO:0000256" key="6">
    <source>
        <dbReference type="ARBA" id="ARBA00022989"/>
    </source>
</evidence>
<keyword evidence="5 8" id="KW-0812">Transmembrane</keyword>
<evidence type="ECO:0000256" key="8">
    <source>
        <dbReference type="RuleBase" id="RU363041"/>
    </source>
</evidence>
<protein>
    <recommendedName>
        <fullName evidence="8">Probable membrane transporter protein</fullName>
    </recommendedName>
</protein>
<keyword evidence="4 8" id="KW-1003">Cell membrane</keyword>
<feature type="transmembrane region" description="Helical" evidence="8">
    <location>
        <begin position="15"/>
        <end position="34"/>
    </location>
</feature>
<evidence type="ECO:0000256" key="2">
    <source>
        <dbReference type="ARBA" id="ARBA00009142"/>
    </source>
</evidence>
<evidence type="ECO:0000256" key="5">
    <source>
        <dbReference type="ARBA" id="ARBA00022692"/>
    </source>
</evidence>
<feature type="transmembrane region" description="Helical" evidence="8">
    <location>
        <begin position="40"/>
        <end position="63"/>
    </location>
</feature>
<sequence length="256" mass="27968">MYPKVLIGSSFMERYLIFFGLALVAEILGTVSGFGSSILFVPIASLFFNFKTVLGITAVFHVFSNLSKIALFRKGIRLDIAIKLGIPAVIFVILGAIITKYLPVQQIELGMNIILIFLALFLIFKSDRPLKPSNSNLYLGGVTSGFIAGIAGTGGAIRGITLAAFQLPKDVFIATSALIDLGVDLSRAVVYINNGYFTSKHLVYIPFLIGISILGSYLGKLILQKTSERTFRYIILIVILITAAFQLYKYIYSGKS</sequence>
<name>A0A562M7C9_9SPHI</name>
<dbReference type="InterPro" id="IPR002781">
    <property type="entry name" value="TM_pro_TauE-like"/>
</dbReference>
<evidence type="ECO:0000256" key="7">
    <source>
        <dbReference type="ARBA" id="ARBA00023136"/>
    </source>
</evidence>
<dbReference type="InterPro" id="IPR052017">
    <property type="entry name" value="TSUP"/>
</dbReference>
<keyword evidence="3" id="KW-0813">Transport</keyword>
<feature type="transmembrane region" description="Helical" evidence="8">
    <location>
        <begin position="84"/>
        <end position="103"/>
    </location>
</feature>
<feature type="transmembrane region" description="Helical" evidence="8">
    <location>
        <begin position="231"/>
        <end position="251"/>
    </location>
</feature>
<organism evidence="9 10">
    <name type="scientific">Sphingobacterium siyangense</name>
    <dbReference type="NCBI Taxonomy" id="459529"/>
    <lineage>
        <taxon>Bacteria</taxon>
        <taxon>Pseudomonadati</taxon>
        <taxon>Bacteroidota</taxon>
        <taxon>Sphingobacteriia</taxon>
        <taxon>Sphingobacteriales</taxon>
        <taxon>Sphingobacteriaceae</taxon>
        <taxon>Sphingobacterium</taxon>
    </lineage>
</organism>
<comment type="similarity">
    <text evidence="2 8">Belongs to the 4-toluene sulfonate uptake permease (TSUP) (TC 2.A.102) family.</text>
</comment>
<dbReference type="Proteomes" id="UP000315908">
    <property type="component" value="Unassembled WGS sequence"/>
</dbReference>
<gene>
    <name evidence="9" type="ORF">IQ31_04758</name>
</gene>
<evidence type="ECO:0000313" key="9">
    <source>
        <dbReference type="EMBL" id="TWI15835.1"/>
    </source>
</evidence>
<dbReference type="AlphaFoldDB" id="A0A562M7C9"/>
<feature type="transmembrane region" description="Helical" evidence="8">
    <location>
        <begin position="202"/>
        <end position="219"/>
    </location>
</feature>
<dbReference type="GO" id="GO:0005886">
    <property type="term" value="C:plasma membrane"/>
    <property type="evidence" value="ECO:0007669"/>
    <property type="project" value="UniProtKB-SubCell"/>
</dbReference>
<dbReference type="Pfam" id="PF01925">
    <property type="entry name" value="TauE"/>
    <property type="match status" value="1"/>
</dbReference>
<evidence type="ECO:0000256" key="1">
    <source>
        <dbReference type="ARBA" id="ARBA00004651"/>
    </source>
</evidence>
<feature type="transmembrane region" description="Helical" evidence="8">
    <location>
        <begin position="137"/>
        <end position="165"/>
    </location>
</feature>
<comment type="caution">
    <text evidence="9">The sequence shown here is derived from an EMBL/GenBank/DDBJ whole genome shotgun (WGS) entry which is preliminary data.</text>
</comment>
<dbReference type="PANTHER" id="PTHR30269">
    <property type="entry name" value="TRANSMEMBRANE PROTEIN YFCA"/>
    <property type="match status" value="1"/>
</dbReference>
<accession>A0A562M7C9</accession>
<feature type="transmembrane region" description="Helical" evidence="8">
    <location>
        <begin position="109"/>
        <end position="125"/>
    </location>
</feature>
<keyword evidence="6 8" id="KW-1133">Transmembrane helix</keyword>
<evidence type="ECO:0000256" key="4">
    <source>
        <dbReference type="ARBA" id="ARBA00022475"/>
    </source>
</evidence>
<reference evidence="9 10" key="1">
    <citation type="journal article" date="2015" name="Stand. Genomic Sci.">
        <title>Genomic Encyclopedia of Bacterial and Archaeal Type Strains, Phase III: the genomes of soil and plant-associated and newly described type strains.</title>
        <authorList>
            <person name="Whitman W.B."/>
            <person name="Woyke T."/>
            <person name="Klenk H.P."/>
            <person name="Zhou Y."/>
            <person name="Lilburn T.G."/>
            <person name="Beck B.J."/>
            <person name="De Vos P."/>
            <person name="Vandamme P."/>
            <person name="Eisen J.A."/>
            <person name="Garrity G."/>
            <person name="Hugenholtz P."/>
            <person name="Kyrpides N.C."/>
        </authorList>
    </citation>
    <scope>NUCLEOTIDE SEQUENCE [LARGE SCALE GENOMIC DNA]</scope>
    <source>
        <strain evidence="9 10">CGMCC 1.6855</strain>
    </source>
</reference>
<proteinExistence type="inferred from homology"/>
<dbReference type="EMBL" id="VLKR01000037">
    <property type="protein sequence ID" value="TWI15835.1"/>
    <property type="molecule type" value="Genomic_DNA"/>
</dbReference>
<keyword evidence="7 8" id="KW-0472">Membrane</keyword>
<evidence type="ECO:0000313" key="10">
    <source>
        <dbReference type="Proteomes" id="UP000315908"/>
    </source>
</evidence>
<evidence type="ECO:0000256" key="3">
    <source>
        <dbReference type="ARBA" id="ARBA00022448"/>
    </source>
</evidence>
<comment type="subcellular location">
    <subcellularLocation>
        <location evidence="1 8">Cell membrane</location>
        <topology evidence="1 8">Multi-pass membrane protein</topology>
    </subcellularLocation>
</comment>
<dbReference type="PANTHER" id="PTHR30269:SF37">
    <property type="entry name" value="MEMBRANE TRANSPORTER PROTEIN"/>
    <property type="match status" value="1"/>
</dbReference>